<dbReference type="Proteomes" id="UP000182658">
    <property type="component" value="Unassembled WGS sequence"/>
</dbReference>
<evidence type="ECO:0000313" key="2">
    <source>
        <dbReference type="Proteomes" id="UP000182658"/>
    </source>
</evidence>
<protein>
    <submittedName>
        <fullName evidence="1">Uncharacterized protein</fullName>
    </submittedName>
</protein>
<dbReference type="EMBL" id="KV875107">
    <property type="protein sequence ID" value="OIW23263.1"/>
    <property type="molecule type" value="Genomic_DNA"/>
</dbReference>
<organism evidence="1 2">
    <name type="scientific">Coniochaeta ligniaria NRRL 30616</name>
    <dbReference type="NCBI Taxonomy" id="1408157"/>
    <lineage>
        <taxon>Eukaryota</taxon>
        <taxon>Fungi</taxon>
        <taxon>Dikarya</taxon>
        <taxon>Ascomycota</taxon>
        <taxon>Pezizomycotina</taxon>
        <taxon>Sordariomycetes</taxon>
        <taxon>Sordariomycetidae</taxon>
        <taxon>Coniochaetales</taxon>
        <taxon>Coniochaetaceae</taxon>
        <taxon>Coniochaeta</taxon>
    </lineage>
</organism>
<evidence type="ECO:0000313" key="1">
    <source>
        <dbReference type="EMBL" id="OIW23263.1"/>
    </source>
</evidence>
<proteinExistence type="predicted"/>
<dbReference type="AlphaFoldDB" id="A0A1J7I6J6"/>
<gene>
    <name evidence="1" type="ORF">CONLIGDRAFT_686701</name>
</gene>
<reference evidence="1 2" key="1">
    <citation type="submission" date="2016-10" db="EMBL/GenBank/DDBJ databases">
        <title>Draft genome sequence of Coniochaeta ligniaria NRRL30616, a lignocellulolytic fungus for bioabatement of inhibitors in plant biomass hydrolysates.</title>
        <authorList>
            <consortium name="DOE Joint Genome Institute"/>
            <person name="Jimenez D.J."/>
            <person name="Hector R.E."/>
            <person name="Riley R."/>
            <person name="Sun H."/>
            <person name="Grigoriev I.V."/>
            <person name="Van Elsas J.D."/>
            <person name="Nichols N.N."/>
        </authorList>
    </citation>
    <scope>NUCLEOTIDE SEQUENCE [LARGE SCALE GENOMIC DNA]</scope>
    <source>
        <strain evidence="1 2">NRRL 30616</strain>
    </source>
</reference>
<keyword evidence="2" id="KW-1185">Reference proteome</keyword>
<name>A0A1J7I6J6_9PEZI</name>
<sequence length="233" mass="27066">MAWRQFGDDDWLLCPPRQALILNRHRSLARLILVLKRKPYTGILERAFRQHQDLKWVFGKHDLTKVNHCEVWSPKEVHNESFEEATFNQHGKPVNISSRSLFRGLAAPDCMDFLDYESFGTAQRTRSRRRWQRKWQRRRKPDAISKYRNDVVANCSTFDLFAPKGTVSKWHVDMHGFDTTATCEFRSKTLGPVSGHSTHRVQELGQELQACRWLQSTSLAVGRCPCGEGDILI</sequence>
<dbReference type="InParanoid" id="A0A1J7I6J6"/>
<accession>A0A1J7I6J6</accession>